<evidence type="ECO:0000313" key="2">
    <source>
        <dbReference type="EMBL" id="WIX75981.1"/>
    </source>
</evidence>
<keyword evidence="1" id="KW-1133">Transmembrane helix</keyword>
<organism evidence="2 3">
    <name type="scientific">Amycolatopsis carbonis</name>
    <dbReference type="NCBI Taxonomy" id="715471"/>
    <lineage>
        <taxon>Bacteria</taxon>
        <taxon>Bacillati</taxon>
        <taxon>Actinomycetota</taxon>
        <taxon>Actinomycetes</taxon>
        <taxon>Pseudonocardiales</taxon>
        <taxon>Pseudonocardiaceae</taxon>
        <taxon>Amycolatopsis</taxon>
    </lineage>
</organism>
<sequence length="158" mass="16772">MTVDDTATLATFAASGFILLVAHNLADHVTGQTDSQADNKAAPTPDEVAAGANPHQGWPAILAHVARYHVTLVVLGLLAWLVLPLHWSVLGVVLALAWSAATHAPLDRRWPVRWLLENTGSPKFANLNIGGLNGMYAADQALHWLALAVSAVLLAVVR</sequence>
<proteinExistence type="predicted"/>
<feature type="transmembrane region" description="Helical" evidence="1">
    <location>
        <begin position="72"/>
        <end position="101"/>
    </location>
</feature>
<dbReference type="Proteomes" id="UP001236014">
    <property type="component" value="Chromosome"/>
</dbReference>
<reference evidence="2 3" key="1">
    <citation type="submission" date="2023-06" db="EMBL/GenBank/DDBJ databases">
        <authorList>
            <person name="Oyuntsetseg B."/>
            <person name="Kim S.B."/>
        </authorList>
    </citation>
    <scope>NUCLEOTIDE SEQUENCE [LARGE SCALE GENOMIC DNA]</scope>
    <source>
        <strain evidence="2 3">2-15</strain>
    </source>
</reference>
<gene>
    <name evidence="2" type="ORF">QRX50_31475</name>
</gene>
<evidence type="ECO:0000313" key="3">
    <source>
        <dbReference type="Proteomes" id="UP001236014"/>
    </source>
</evidence>
<evidence type="ECO:0000256" key="1">
    <source>
        <dbReference type="SAM" id="Phobius"/>
    </source>
</evidence>
<keyword evidence="3" id="KW-1185">Reference proteome</keyword>
<evidence type="ECO:0008006" key="4">
    <source>
        <dbReference type="Google" id="ProtNLM"/>
    </source>
</evidence>
<keyword evidence="1" id="KW-0812">Transmembrane</keyword>
<dbReference type="AlphaFoldDB" id="A0A9Y2IBK7"/>
<protein>
    <recommendedName>
        <fullName evidence="4">DUF3307 domain-containing protein</fullName>
    </recommendedName>
</protein>
<dbReference type="KEGG" id="acab:QRX50_31475"/>
<name>A0A9Y2IBK7_9PSEU</name>
<accession>A0A9Y2IBK7</accession>
<dbReference type="RefSeq" id="WP_285966743.1">
    <property type="nucleotide sequence ID" value="NZ_CP127294.1"/>
</dbReference>
<keyword evidence="1" id="KW-0472">Membrane</keyword>
<dbReference type="EMBL" id="CP127294">
    <property type="protein sequence ID" value="WIX75981.1"/>
    <property type="molecule type" value="Genomic_DNA"/>
</dbReference>
<feature type="transmembrane region" description="Helical" evidence="1">
    <location>
        <begin position="141"/>
        <end position="157"/>
    </location>
</feature>